<evidence type="ECO:0000313" key="1">
    <source>
        <dbReference type="EMBL" id="KNZ46568.1"/>
    </source>
</evidence>
<sequence length="66" mass="7478">MLKNFTYIMAGWEGCEHDTRGLLHAHNFKIPEGIFYLADTGYGLAKGVLVQYCVVFYHLRKQGLAA</sequence>
<organism evidence="1 2">
    <name type="scientific">Puccinia sorghi</name>
    <dbReference type="NCBI Taxonomy" id="27349"/>
    <lineage>
        <taxon>Eukaryota</taxon>
        <taxon>Fungi</taxon>
        <taxon>Dikarya</taxon>
        <taxon>Basidiomycota</taxon>
        <taxon>Pucciniomycotina</taxon>
        <taxon>Pucciniomycetes</taxon>
        <taxon>Pucciniales</taxon>
        <taxon>Pucciniaceae</taxon>
        <taxon>Puccinia</taxon>
    </lineage>
</organism>
<keyword evidence="2" id="KW-1185">Reference proteome</keyword>
<accession>A0A0L6UDE8</accession>
<name>A0A0L6UDE8_9BASI</name>
<dbReference type="AlphaFoldDB" id="A0A0L6UDE8"/>
<dbReference type="OrthoDB" id="1681765at2759"/>
<dbReference type="VEuPathDB" id="FungiDB:VP01_715g9"/>
<gene>
    <name evidence="1" type="ORF">VP01_715g9</name>
</gene>
<evidence type="ECO:0008006" key="3">
    <source>
        <dbReference type="Google" id="ProtNLM"/>
    </source>
</evidence>
<proteinExistence type="predicted"/>
<dbReference type="Proteomes" id="UP000037035">
    <property type="component" value="Unassembled WGS sequence"/>
</dbReference>
<comment type="caution">
    <text evidence="1">The sequence shown here is derived from an EMBL/GenBank/DDBJ whole genome shotgun (WGS) entry which is preliminary data.</text>
</comment>
<dbReference type="EMBL" id="LAVV01012561">
    <property type="protein sequence ID" value="KNZ46568.1"/>
    <property type="molecule type" value="Genomic_DNA"/>
</dbReference>
<protein>
    <recommendedName>
        <fullName evidence="3">DDE Tnp4 domain-containing protein</fullName>
    </recommendedName>
</protein>
<evidence type="ECO:0000313" key="2">
    <source>
        <dbReference type="Proteomes" id="UP000037035"/>
    </source>
</evidence>
<reference evidence="1 2" key="1">
    <citation type="submission" date="2015-08" db="EMBL/GenBank/DDBJ databases">
        <title>Next Generation Sequencing and Analysis of the Genome of Puccinia sorghi L Schw, the Causal Agent of Maize Common Rust.</title>
        <authorList>
            <person name="Rochi L."/>
            <person name="Burguener G."/>
            <person name="Darino M."/>
            <person name="Turjanski A."/>
            <person name="Kreff E."/>
            <person name="Dieguez M.J."/>
            <person name="Sacco F."/>
        </authorList>
    </citation>
    <scope>NUCLEOTIDE SEQUENCE [LARGE SCALE GENOMIC DNA]</scope>
    <source>
        <strain evidence="1 2">RO10H11247</strain>
    </source>
</reference>